<proteinExistence type="predicted"/>
<comment type="caution">
    <text evidence="1">The sequence shown here is derived from an EMBL/GenBank/DDBJ whole genome shotgun (WGS) entry which is preliminary data.</text>
</comment>
<dbReference type="AlphaFoldDB" id="A0A7H4PLX2"/>
<gene>
    <name evidence="1" type="ORF">NCTC11685_06726</name>
</gene>
<organism evidence="1 2">
    <name type="scientific">Klebsiella michiganensis</name>
    <dbReference type="NCBI Taxonomy" id="1134687"/>
    <lineage>
        <taxon>Bacteria</taxon>
        <taxon>Pseudomonadati</taxon>
        <taxon>Pseudomonadota</taxon>
        <taxon>Gammaproteobacteria</taxon>
        <taxon>Enterobacterales</taxon>
        <taxon>Enterobacteriaceae</taxon>
        <taxon>Klebsiella/Raoultella group</taxon>
        <taxon>Klebsiella</taxon>
    </lineage>
</organism>
<dbReference type="Proteomes" id="UP000254863">
    <property type="component" value="Unassembled WGS sequence"/>
</dbReference>
<sequence>MLNDLSSDESKRRAAIDLLKNADEGRDEALKKYTHLVCQLLKMPMSFVSILDDEKQYIKSAQNIAPTDTSLGGAFCEQTPETG</sequence>
<accession>A0A7H4PLX2</accession>
<evidence type="ECO:0000313" key="1">
    <source>
        <dbReference type="EMBL" id="STW79395.1"/>
    </source>
</evidence>
<name>A0A7H4PLX2_9ENTR</name>
<dbReference type="EMBL" id="UGMS01000003">
    <property type="protein sequence ID" value="STW79395.1"/>
    <property type="molecule type" value="Genomic_DNA"/>
</dbReference>
<evidence type="ECO:0000313" key="2">
    <source>
        <dbReference type="Proteomes" id="UP000254863"/>
    </source>
</evidence>
<protein>
    <submittedName>
        <fullName evidence="1">PAS/PAC sensor-containing diguanylate cyclase/phosphodiesterase</fullName>
    </submittedName>
</protein>
<reference evidence="1 2" key="1">
    <citation type="submission" date="2018-06" db="EMBL/GenBank/DDBJ databases">
        <authorList>
            <consortium name="Pathogen Informatics"/>
            <person name="Doyle S."/>
        </authorList>
    </citation>
    <scope>NUCLEOTIDE SEQUENCE [LARGE SCALE GENOMIC DNA]</scope>
    <source>
        <strain evidence="1 2">NCTC11685</strain>
    </source>
</reference>